<dbReference type="Proteomes" id="UP000053676">
    <property type="component" value="Unassembled WGS sequence"/>
</dbReference>
<sequence>MEETRRKRLGILNLGTNGKDPPLVVLLLRPPARRNQKNLIKKKRRRRWIESRKMRN</sequence>
<accession>W2SWA2</accession>
<protein>
    <submittedName>
        <fullName evidence="1">Uncharacterized protein</fullName>
    </submittedName>
</protein>
<keyword evidence="2" id="KW-1185">Reference proteome</keyword>
<evidence type="ECO:0000313" key="2">
    <source>
        <dbReference type="Proteomes" id="UP000053676"/>
    </source>
</evidence>
<proteinExistence type="predicted"/>
<dbReference type="EMBL" id="KI662226">
    <property type="protein sequence ID" value="ETN72982.1"/>
    <property type="molecule type" value="Genomic_DNA"/>
</dbReference>
<gene>
    <name evidence="1" type="ORF">NECAME_18575</name>
</gene>
<dbReference type="AlphaFoldDB" id="W2SWA2"/>
<reference evidence="2" key="1">
    <citation type="journal article" date="2014" name="Nat. Genet.">
        <title>Genome of the human hookworm Necator americanus.</title>
        <authorList>
            <person name="Tang Y.T."/>
            <person name="Gao X."/>
            <person name="Rosa B.A."/>
            <person name="Abubucker S."/>
            <person name="Hallsworth-Pepin K."/>
            <person name="Martin J."/>
            <person name="Tyagi R."/>
            <person name="Heizer E."/>
            <person name="Zhang X."/>
            <person name="Bhonagiri-Palsikar V."/>
            <person name="Minx P."/>
            <person name="Warren W.C."/>
            <person name="Wang Q."/>
            <person name="Zhan B."/>
            <person name="Hotez P.J."/>
            <person name="Sternberg P.W."/>
            <person name="Dougall A."/>
            <person name="Gaze S.T."/>
            <person name="Mulvenna J."/>
            <person name="Sotillo J."/>
            <person name="Ranganathan S."/>
            <person name="Rabelo E.M."/>
            <person name="Wilson R.K."/>
            <person name="Felgner P.L."/>
            <person name="Bethony J."/>
            <person name="Hawdon J.M."/>
            <person name="Gasser R.B."/>
            <person name="Loukas A."/>
            <person name="Mitreva M."/>
        </authorList>
    </citation>
    <scope>NUCLEOTIDE SEQUENCE [LARGE SCALE GENOMIC DNA]</scope>
</reference>
<organism evidence="1 2">
    <name type="scientific">Necator americanus</name>
    <name type="common">Human hookworm</name>
    <dbReference type="NCBI Taxonomy" id="51031"/>
    <lineage>
        <taxon>Eukaryota</taxon>
        <taxon>Metazoa</taxon>
        <taxon>Ecdysozoa</taxon>
        <taxon>Nematoda</taxon>
        <taxon>Chromadorea</taxon>
        <taxon>Rhabditida</taxon>
        <taxon>Rhabditina</taxon>
        <taxon>Rhabditomorpha</taxon>
        <taxon>Strongyloidea</taxon>
        <taxon>Ancylostomatidae</taxon>
        <taxon>Bunostominae</taxon>
        <taxon>Necator</taxon>
    </lineage>
</organism>
<evidence type="ECO:0000313" key="1">
    <source>
        <dbReference type="EMBL" id="ETN72982.1"/>
    </source>
</evidence>
<name>W2SWA2_NECAM</name>
<dbReference type="KEGG" id="nai:NECAME_18575"/>